<dbReference type="InterPro" id="IPR004151">
    <property type="entry name" value="7TM_GPCR_serpentine_rcpt_Sre"/>
</dbReference>
<accession>A0AAV5W792</accession>
<comment type="caution">
    <text evidence="3">The sequence shown here is derived from an EMBL/GenBank/DDBJ whole genome shotgun (WGS) entry which is preliminary data.</text>
</comment>
<evidence type="ECO:0000256" key="1">
    <source>
        <dbReference type="ARBA" id="ARBA00006803"/>
    </source>
</evidence>
<evidence type="ECO:0000313" key="4">
    <source>
        <dbReference type="Proteomes" id="UP001432322"/>
    </source>
</evidence>
<dbReference type="AlphaFoldDB" id="A0AAV5W792"/>
<feature type="transmembrane region" description="Helical" evidence="2">
    <location>
        <begin position="45"/>
        <end position="70"/>
    </location>
</feature>
<dbReference type="InterPro" id="IPR053286">
    <property type="entry name" value="Nematode_rcpt-like_srab"/>
</dbReference>
<evidence type="ECO:0000313" key="3">
    <source>
        <dbReference type="EMBL" id="GMT27697.1"/>
    </source>
</evidence>
<sequence>MSMEFATIICFTKLRNLNEKKLEQEKQFNLSERYQISENVRMLRLLLPVVWSHTIITVFAAFAFIVYTVLQMAPVYDPIYEDTIQFIHLQSILMPICFYVQYRRALHRNAEMMSTNRDHGETHVMIHYENIQ</sequence>
<feature type="non-terminal residue" evidence="3">
    <location>
        <position position="132"/>
    </location>
</feature>
<gene>
    <name evidence="3" type="ORF">PFISCL1PPCAC_18994</name>
</gene>
<dbReference type="GO" id="GO:0016020">
    <property type="term" value="C:membrane"/>
    <property type="evidence" value="ECO:0007669"/>
    <property type="project" value="InterPro"/>
</dbReference>
<keyword evidence="4" id="KW-1185">Reference proteome</keyword>
<keyword evidence="2" id="KW-1133">Transmembrane helix</keyword>
<dbReference type="EMBL" id="BTSY01000005">
    <property type="protein sequence ID" value="GMT27697.1"/>
    <property type="molecule type" value="Genomic_DNA"/>
</dbReference>
<name>A0AAV5W792_9BILA</name>
<keyword evidence="2" id="KW-0812">Transmembrane</keyword>
<comment type="similarity">
    <text evidence="1">Belongs to the nematode receptor-like protein sre family.</text>
</comment>
<dbReference type="Proteomes" id="UP001432322">
    <property type="component" value="Unassembled WGS sequence"/>
</dbReference>
<evidence type="ECO:0008006" key="5">
    <source>
        <dbReference type="Google" id="ProtNLM"/>
    </source>
</evidence>
<protein>
    <recommendedName>
        <fullName evidence="5">G protein-coupled receptor</fullName>
    </recommendedName>
</protein>
<dbReference type="GO" id="GO:0007606">
    <property type="term" value="P:sensory perception of chemical stimulus"/>
    <property type="evidence" value="ECO:0007669"/>
    <property type="project" value="InterPro"/>
</dbReference>
<reference evidence="3" key="1">
    <citation type="submission" date="2023-10" db="EMBL/GenBank/DDBJ databases">
        <title>Genome assembly of Pristionchus species.</title>
        <authorList>
            <person name="Yoshida K."/>
            <person name="Sommer R.J."/>
        </authorList>
    </citation>
    <scope>NUCLEOTIDE SEQUENCE</scope>
    <source>
        <strain evidence="3">RS5133</strain>
    </source>
</reference>
<proteinExistence type="inferred from homology"/>
<organism evidence="3 4">
    <name type="scientific">Pristionchus fissidentatus</name>
    <dbReference type="NCBI Taxonomy" id="1538716"/>
    <lineage>
        <taxon>Eukaryota</taxon>
        <taxon>Metazoa</taxon>
        <taxon>Ecdysozoa</taxon>
        <taxon>Nematoda</taxon>
        <taxon>Chromadorea</taxon>
        <taxon>Rhabditida</taxon>
        <taxon>Rhabditina</taxon>
        <taxon>Diplogasteromorpha</taxon>
        <taxon>Diplogasteroidea</taxon>
        <taxon>Neodiplogasteridae</taxon>
        <taxon>Pristionchus</taxon>
    </lineage>
</organism>
<dbReference type="PANTHER" id="PTHR46561:SF11">
    <property type="entry name" value="SERPENTINE RECEPTOR CLASS ALPHA_BETA-14"/>
    <property type="match status" value="1"/>
</dbReference>
<evidence type="ECO:0000256" key="2">
    <source>
        <dbReference type="SAM" id="Phobius"/>
    </source>
</evidence>
<dbReference type="PANTHER" id="PTHR46561">
    <property type="entry name" value="SERPENTINE RECEPTOR, CLASS AB (CLASS A-LIKE)-RELATED"/>
    <property type="match status" value="1"/>
</dbReference>
<dbReference type="Pfam" id="PF03125">
    <property type="entry name" value="Sre"/>
    <property type="match status" value="1"/>
</dbReference>
<feature type="transmembrane region" description="Helical" evidence="2">
    <location>
        <begin position="82"/>
        <end position="102"/>
    </location>
</feature>
<keyword evidence="2" id="KW-0472">Membrane</keyword>